<keyword evidence="16" id="KW-1185">Reference proteome</keyword>
<dbReference type="GO" id="GO:0005737">
    <property type="term" value="C:cytoplasm"/>
    <property type="evidence" value="ECO:0007669"/>
    <property type="project" value="UniProtKB-ARBA"/>
</dbReference>
<evidence type="ECO:0000256" key="10">
    <source>
        <dbReference type="ARBA" id="ARBA00022842"/>
    </source>
</evidence>
<keyword evidence="11" id="KW-1133">Transmembrane helix</keyword>
<dbReference type="GO" id="GO:0008254">
    <property type="term" value="F:3'-nucleotidase activity"/>
    <property type="evidence" value="ECO:0007669"/>
    <property type="project" value="TreeGrafter"/>
</dbReference>
<dbReference type="EC" id="3.1.3.25" evidence="6"/>
<feature type="binding site" evidence="14">
    <location>
        <position position="39"/>
    </location>
    <ligand>
        <name>Mg(2+)</name>
        <dbReference type="ChEBI" id="CHEBI:18420"/>
        <label>1</label>
        <note>catalytic</note>
    </ligand>
</feature>
<dbReference type="PANTHER" id="PTHR43028">
    <property type="entry name" value="3'(2'),5'-BISPHOSPHATE NUCLEOTIDASE 1"/>
    <property type="match status" value="1"/>
</dbReference>
<dbReference type="GO" id="GO:0052834">
    <property type="term" value="F:inositol monophosphate phosphatase activity"/>
    <property type="evidence" value="ECO:0007669"/>
    <property type="project" value="UniProtKB-EC"/>
</dbReference>
<dbReference type="FunFam" id="3.30.540.10:FF:000012">
    <property type="entry name" value="Blast:Putative inositol monophosphatase 3"/>
    <property type="match status" value="1"/>
</dbReference>
<dbReference type="InterPro" id="IPR000760">
    <property type="entry name" value="Inositol_monophosphatase-like"/>
</dbReference>
<keyword evidence="7" id="KW-0812">Transmembrane</keyword>
<dbReference type="Gene3D" id="3.30.540.10">
    <property type="entry name" value="Fructose-1,6-Bisphosphatase, subunit A, domain 1"/>
    <property type="match status" value="1"/>
</dbReference>
<feature type="binding site" evidence="14">
    <location>
        <position position="79"/>
    </location>
    <ligand>
        <name>Mg(2+)</name>
        <dbReference type="ChEBI" id="CHEBI:18420"/>
        <label>1</label>
        <note>catalytic</note>
    </ligand>
</feature>
<evidence type="ECO:0000313" key="15">
    <source>
        <dbReference type="EMBL" id="KAJ3662950.1"/>
    </source>
</evidence>
<feature type="binding site" evidence="14">
    <location>
        <position position="80"/>
    </location>
    <ligand>
        <name>Mg(2+)</name>
        <dbReference type="ChEBI" id="CHEBI:18420"/>
        <label>1</label>
        <note>catalytic</note>
    </ligand>
</feature>
<gene>
    <name evidence="15" type="ORF">Zmor_007264</name>
</gene>
<comment type="similarity">
    <text evidence="5">Belongs to the inositol monophosphatase superfamily.</text>
</comment>
<dbReference type="GO" id="GO:0046872">
    <property type="term" value="F:metal ion binding"/>
    <property type="evidence" value="ECO:0007669"/>
    <property type="project" value="UniProtKB-KW"/>
</dbReference>
<evidence type="ECO:0000256" key="9">
    <source>
        <dbReference type="ARBA" id="ARBA00022801"/>
    </source>
</evidence>
<evidence type="ECO:0000256" key="8">
    <source>
        <dbReference type="ARBA" id="ARBA00022723"/>
    </source>
</evidence>
<dbReference type="Pfam" id="PF00459">
    <property type="entry name" value="Inositol_P"/>
    <property type="match status" value="1"/>
</dbReference>
<proteinExistence type="inferred from homology"/>
<dbReference type="EMBL" id="JALNTZ010000002">
    <property type="protein sequence ID" value="KAJ3662950.1"/>
    <property type="molecule type" value="Genomic_DNA"/>
</dbReference>
<comment type="caution">
    <text evidence="15">The sequence shown here is derived from an EMBL/GenBank/DDBJ whole genome shotgun (WGS) entry which is preliminary data.</text>
</comment>
<evidence type="ECO:0000313" key="16">
    <source>
        <dbReference type="Proteomes" id="UP001168821"/>
    </source>
</evidence>
<evidence type="ECO:0000256" key="4">
    <source>
        <dbReference type="ARBA" id="ARBA00005152"/>
    </source>
</evidence>
<dbReference type="InterPro" id="IPR050725">
    <property type="entry name" value="CysQ/Inositol_MonoPase"/>
</dbReference>
<dbReference type="GO" id="GO:0012505">
    <property type="term" value="C:endomembrane system"/>
    <property type="evidence" value="ECO:0007669"/>
    <property type="project" value="TreeGrafter"/>
</dbReference>
<feature type="binding site" evidence="14">
    <location>
        <position position="77"/>
    </location>
    <ligand>
        <name>Mg(2+)</name>
        <dbReference type="ChEBI" id="CHEBI:18420"/>
        <label>1</label>
        <note>catalytic</note>
    </ligand>
</feature>
<comment type="subcellular location">
    <subcellularLocation>
        <location evidence="3">Membrane</location>
        <topology evidence="3">Single-pass membrane protein</topology>
    </subcellularLocation>
</comment>
<comment type="pathway">
    <text evidence="4">Polyol metabolism; myo-inositol biosynthesis; myo-inositol from D-glucose 6-phosphate: step 2/2.</text>
</comment>
<evidence type="ECO:0000256" key="12">
    <source>
        <dbReference type="ARBA" id="ARBA00023136"/>
    </source>
</evidence>
<keyword evidence="10 14" id="KW-0460">Magnesium</keyword>
<comment type="cofactor">
    <cofactor evidence="2 14">
        <name>Mg(2+)</name>
        <dbReference type="ChEBI" id="CHEBI:18420"/>
    </cofactor>
</comment>
<evidence type="ECO:0000256" key="3">
    <source>
        <dbReference type="ARBA" id="ARBA00004167"/>
    </source>
</evidence>
<evidence type="ECO:0000256" key="2">
    <source>
        <dbReference type="ARBA" id="ARBA00001946"/>
    </source>
</evidence>
<dbReference type="AlphaFoldDB" id="A0AA38IVE3"/>
<sequence length="100" mass="11544">MGLTKEGMQDSVTTADYLSYCAIMKTLKHAYPTLNVISEEKKAECDEDQKVDFLEVEVPTTLDDSWTDIKDVAVWIDPLDATYEYTGKLYQYVTEWYVLL</sequence>
<evidence type="ECO:0000256" key="14">
    <source>
        <dbReference type="PIRSR" id="PIRSR600760-2"/>
    </source>
</evidence>
<organism evidence="15 16">
    <name type="scientific">Zophobas morio</name>
    <dbReference type="NCBI Taxonomy" id="2755281"/>
    <lineage>
        <taxon>Eukaryota</taxon>
        <taxon>Metazoa</taxon>
        <taxon>Ecdysozoa</taxon>
        <taxon>Arthropoda</taxon>
        <taxon>Hexapoda</taxon>
        <taxon>Insecta</taxon>
        <taxon>Pterygota</taxon>
        <taxon>Neoptera</taxon>
        <taxon>Endopterygota</taxon>
        <taxon>Coleoptera</taxon>
        <taxon>Polyphaga</taxon>
        <taxon>Cucujiformia</taxon>
        <taxon>Tenebrionidae</taxon>
        <taxon>Zophobas</taxon>
    </lineage>
</organism>
<evidence type="ECO:0000256" key="1">
    <source>
        <dbReference type="ARBA" id="ARBA00001033"/>
    </source>
</evidence>
<evidence type="ECO:0000256" key="6">
    <source>
        <dbReference type="ARBA" id="ARBA00013106"/>
    </source>
</evidence>
<keyword evidence="12" id="KW-0472">Membrane</keyword>
<evidence type="ECO:0000256" key="5">
    <source>
        <dbReference type="ARBA" id="ARBA00009759"/>
    </source>
</evidence>
<dbReference type="Proteomes" id="UP001168821">
    <property type="component" value="Unassembled WGS sequence"/>
</dbReference>
<keyword evidence="8 14" id="KW-0479">Metal-binding</keyword>
<evidence type="ECO:0000256" key="13">
    <source>
        <dbReference type="ARBA" id="ARBA00042119"/>
    </source>
</evidence>
<reference evidence="15" key="1">
    <citation type="journal article" date="2023" name="G3 (Bethesda)">
        <title>Whole genome assemblies of Zophobas morio and Tenebrio molitor.</title>
        <authorList>
            <person name="Kaur S."/>
            <person name="Stinson S.A."/>
            <person name="diCenzo G.C."/>
        </authorList>
    </citation>
    <scope>NUCLEOTIDE SEQUENCE</scope>
    <source>
        <strain evidence="15">QUZm001</strain>
    </source>
</reference>
<dbReference type="GO" id="GO:0016020">
    <property type="term" value="C:membrane"/>
    <property type="evidence" value="ECO:0007669"/>
    <property type="project" value="UniProtKB-SubCell"/>
</dbReference>
<dbReference type="PANTHER" id="PTHR43028:SF4">
    <property type="entry name" value="INOSITOL MONOPHOSPHATASE 3"/>
    <property type="match status" value="1"/>
</dbReference>
<dbReference type="SUPFAM" id="SSF56655">
    <property type="entry name" value="Carbohydrate phosphatase"/>
    <property type="match status" value="1"/>
</dbReference>
<name>A0AA38IVE3_9CUCU</name>
<accession>A0AA38IVE3</accession>
<keyword evidence="9" id="KW-0378">Hydrolase</keyword>
<evidence type="ECO:0000256" key="7">
    <source>
        <dbReference type="ARBA" id="ARBA00022692"/>
    </source>
</evidence>
<protein>
    <recommendedName>
        <fullName evidence="6">inositol-phosphate phosphatase</fullName>
        <ecNumber evidence="6">3.1.3.25</ecNumber>
    </recommendedName>
    <alternativeName>
        <fullName evidence="13">Myo-inositol monophosphatase A3</fullName>
    </alternativeName>
</protein>
<comment type="catalytic activity">
    <reaction evidence="1">
        <text>a myo-inositol phosphate + H2O = myo-inositol + phosphate</text>
        <dbReference type="Rhea" id="RHEA:24056"/>
        <dbReference type="ChEBI" id="CHEBI:15377"/>
        <dbReference type="ChEBI" id="CHEBI:17268"/>
        <dbReference type="ChEBI" id="CHEBI:43474"/>
        <dbReference type="ChEBI" id="CHEBI:84139"/>
        <dbReference type="EC" id="3.1.3.25"/>
    </reaction>
</comment>
<evidence type="ECO:0000256" key="11">
    <source>
        <dbReference type="ARBA" id="ARBA00022989"/>
    </source>
</evidence>